<protein>
    <recommendedName>
        <fullName evidence="3">MULE transposase domain-containing protein</fullName>
    </recommendedName>
</protein>
<evidence type="ECO:0008006" key="3">
    <source>
        <dbReference type="Google" id="ProtNLM"/>
    </source>
</evidence>
<evidence type="ECO:0000313" key="2">
    <source>
        <dbReference type="Proteomes" id="UP001470230"/>
    </source>
</evidence>
<gene>
    <name evidence="1" type="ORF">M9Y10_030220</name>
</gene>
<sequence>MQIDGSCWALPDYSFCLWHGIYFNEKLPFALSVYPTEKFELFNLLFACCRFYKLDEKIFNGRIVLADMGDAIKLFCTTFNMPRFVCHWPLIENFGANSPLGMMAARLIKCKTETEYFQISQEIC</sequence>
<reference evidence="1 2" key="1">
    <citation type="submission" date="2024-04" db="EMBL/GenBank/DDBJ databases">
        <title>Tritrichomonas musculus Genome.</title>
        <authorList>
            <person name="Alves-Ferreira E."/>
            <person name="Grigg M."/>
            <person name="Lorenzi H."/>
            <person name="Galac M."/>
        </authorList>
    </citation>
    <scope>NUCLEOTIDE SEQUENCE [LARGE SCALE GENOMIC DNA]</scope>
    <source>
        <strain evidence="1 2">EAF2021</strain>
    </source>
</reference>
<proteinExistence type="predicted"/>
<evidence type="ECO:0000313" key="1">
    <source>
        <dbReference type="EMBL" id="KAK8892966.1"/>
    </source>
</evidence>
<comment type="caution">
    <text evidence="1">The sequence shown here is derived from an EMBL/GenBank/DDBJ whole genome shotgun (WGS) entry which is preliminary data.</text>
</comment>
<dbReference type="EMBL" id="JAPFFF010000004">
    <property type="protein sequence ID" value="KAK8892966.1"/>
    <property type="molecule type" value="Genomic_DNA"/>
</dbReference>
<accession>A0ABR2KQ70</accession>
<keyword evidence="2" id="KW-1185">Reference proteome</keyword>
<dbReference type="Proteomes" id="UP001470230">
    <property type="component" value="Unassembled WGS sequence"/>
</dbReference>
<organism evidence="1 2">
    <name type="scientific">Tritrichomonas musculus</name>
    <dbReference type="NCBI Taxonomy" id="1915356"/>
    <lineage>
        <taxon>Eukaryota</taxon>
        <taxon>Metamonada</taxon>
        <taxon>Parabasalia</taxon>
        <taxon>Tritrichomonadida</taxon>
        <taxon>Tritrichomonadidae</taxon>
        <taxon>Tritrichomonas</taxon>
    </lineage>
</organism>
<name>A0ABR2KQ70_9EUKA</name>